<dbReference type="EMBL" id="OV651817">
    <property type="protein sequence ID" value="CAH1111311.1"/>
    <property type="molecule type" value="Genomic_DNA"/>
</dbReference>
<proteinExistence type="predicted"/>
<dbReference type="SMART" id="SM00333">
    <property type="entry name" value="TUDOR"/>
    <property type="match status" value="3"/>
</dbReference>
<dbReference type="Gene3D" id="2.30.30.140">
    <property type="match status" value="3"/>
</dbReference>
<evidence type="ECO:0000259" key="4">
    <source>
        <dbReference type="PROSITE" id="PS50102"/>
    </source>
</evidence>
<feature type="compositionally biased region" description="Basic and acidic residues" evidence="3">
    <location>
        <begin position="844"/>
        <end position="876"/>
    </location>
</feature>
<feature type="region of interest" description="Disordered" evidence="3">
    <location>
        <begin position="823"/>
        <end position="879"/>
    </location>
</feature>
<dbReference type="PANTHER" id="PTHR22948:SF76">
    <property type="entry name" value="FI20010P1-RELATED"/>
    <property type="match status" value="1"/>
</dbReference>
<dbReference type="GO" id="GO:0005737">
    <property type="term" value="C:cytoplasm"/>
    <property type="evidence" value="ECO:0007669"/>
    <property type="project" value="UniProtKB-ARBA"/>
</dbReference>
<dbReference type="Gene3D" id="2.40.50.90">
    <property type="match status" value="1"/>
</dbReference>
<gene>
    <name evidence="6" type="ORF">PSYICH_LOCUS11121</name>
</gene>
<organism evidence="6 7">
    <name type="scientific">Psylliodes chrysocephalus</name>
    <dbReference type="NCBI Taxonomy" id="3402493"/>
    <lineage>
        <taxon>Eukaryota</taxon>
        <taxon>Metazoa</taxon>
        <taxon>Ecdysozoa</taxon>
        <taxon>Arthropoda</taxon>
        <taxon>Hexapoda</taxon>
        <taxon>Insecta</taxon>
        <taxon>Pterygota</taxon>
        <taxon>Neoptera</taxon>
        <taxon>Endopterygota</taxon>
        <taxon>Coleoptera</taxon>
        <taxon>Polyphaga</taxon>
        <taxon>Cucujiformia</taxon>
        <taxon>Chrysomeloidea</taxon>
        <taxon>Chrysomelidae</taxon>
        <taxon>Galerucinae</taxon>
        <taxon>Alticini</taxon>
        <taxon>Psylliodes</taxon>
    </lineage>
</organism>
<evidence type="ECO:0000313" key="7">
    <source>
        <dbReference type="Proteomes" id="UP001153636"/>
    </source>
</evidence>
<evidence type="ECO:0000256" key="2">
    <source>
        <dbReference type="PROSITE-ProRule" id="PRU00176"/>
    </source>
</evidence>
<feature type="domain" description="Tudor" evidence="5">
    <location>
        <begin position="935"/>
        <end position="997"/>
    </location>
</feature>
<evidence type="ECO:0000256" key="3">
    <source>
        <dbReference type="SAM" id="MobiDB-lite"/>
    </source>
</evidence>
<feature type="compositionally biased region" description="Low complexity" evidence="3">
    <location>
        <begin position="421"/>
        <end position="430"/>
    </location>
</feature>
<dbReference type="CDD" id="cd00590">
    <property type="entry name" value="RRM_SF"/>
    <property type="match status" value="1"/>
</dbReference>
<dbReference type="Pfam" id="PF00567">
    <property type="entry name" value="TUDOR"/>
    <property type="match status" value="2"/>
</dbReference>
<reference evidence="6" key="1">
    <citation type="submission" date="2022-01" db="EMBL/GenBank/DDBJ databases">
        <authorList>
            <person name="King R."/>
        </authorList>
    </citation>
    <scope>NUCLEOTIDE SEQUENCE</scope>
</reference>
<feature type="compositionally biased region" description="Polar residues" evidence="3">
    <location>
        <begin position="306"/>
        <end position="321"/>
    </location>
</feature>
<dbReference type="Proteomes" id="UP001153636">
    <property type="component" value="Chromosome 5"/>
</dbReference>
<evidence type="ECO:0000313" key="6">
    <source>
        <dbReference type="EMBL" id="CAH1111311.1"/>
    </source>
</evidence>
<keyword evidence="7" id="KW-1185">Reference proteome</keyword>
<feature type="compositionally biased region" description="Polar residues" evidence="3">
    <location>
        <begin position="239"/>
        <end position="248"/>
    </location>
</feature>
<dbReference type="PANTHER" id="PTHR22948">
    <property type="entry name" value="TUDOR DOMAIN CONTAINING PROTEIN"/>
    <property type="match status" value="1"/>
</dbReference>
<dbReference type="OrthoDB" id="6768329at2759"/>
<dbReference type="InterPro" id="IPR012677">
    <property type="entry name" value="Nucleotide-bd_a/b_plait_sf"/>
</dbReference>
<dbReference type="InterPro" id="IPR035979">
    <property type="entry name" value="RBD_domain_sf"/>
</dbReference>
<feature type="domain" description="RRM" evidence="4">
    <location>
        <begin position="6"/>
        <end position="78"/>
    </location>
</feature>
<feature type="compositionally biased region" description="Low complexity" evidence="3">
    <location>
        <begin position="348"/>
        <end position="360"/>
    </location>
</feature>
<dbReference type="Gene3D" id="3.30.70.330">
    <property type="match status" value="1"/>
</dbReference>
<feature type="region of interest" description="Disordered" evidence="3">
    <location>
        <begin position="599"/>
        <end position="641"/>
    </location>
</feature>
<feature type="compositionally biased region" description="Basic and acidic residues" evidence="3">
    <location>
        <begin position="388"/>
        <end position="418"/>
    </location>
</feature>
<dbReference type="InterPro" id="IPR050621">
    <property type="entry name" value="Tudor_domain_containing"/>
</dbReference>
<dbReference type="AlphaFoldDB" id="A0A9P0D7J7"/>
<keyword evidence="1 2" id="KW-0694">RNA-binding</keyword>
<dbReference type="SUPFAM" id="SSF63748">
    <property type="entry name" value="Tudor/PWWP/MBT"/>
    <property type="match status" value="2"/>
</dbReference>
<dbReference type="SUPFAM" id="SSF54928">
    <property type="entry name" value="RNA-binding domain, RBD"/>
    <property type="match status" value="1"/>
</dbReference>
<dbReference type="PROSITE" id="PS50102">
    <property type="entry name" value="RRM"/>
    <property type="match status" value="1"/>
</dbReference>
<dbReference type="PROSITE" id="PS50304">
    <property type="entry name" value="TUDOR"/>
    <property type="match status" value="1"/>
</dbReference>
<dbReference type="InterPro" id="IPR035437">
    <property type="entry name" value="SNase_OB-fold_sf"/>
</dbReference>
<feature type="compositionally biased region" description="Polar residues" evidence="3">
    <location>
        <begin position="261"/>
        <end position="298"/>
    </location>
</feature>
<evidence type="ECO:0000259" key="5">
    <source>
        <dbReference type="PROSITE" id="PS50304"/>
    </source>
</evidence>
<name>A0A9P0D7J7_9CUCU</name>
<feature type="region of interest" description="Disordered" evidence="3">
    <location>
        <begin position="239"/>
        <end position="436"/>
    </location>
</feature>
<feature type="compositionally biased region" description="Polar residues" evidence="3">
    <location>
        <begin position="370"/>
        <end position="387"/>
    </location>
</feature>
<dbReference type="InterPro" id="IPR002999">
    <property type="entry name" value="Tudor"/>
</dbReference>
<dbReference type="InterPro" id="IPR000504">
    <property type="entry name" value="RRM_dom"/>
</dbReference>
<protein>
    <submittedName>
        <fullName evidence="6">Uncharacterized protein</fullName>
    </submittedName>
</protein>
<evidence type="ECO:0000256" key="1">
    <source>
        <dbReference type="ARBA" id="ARBA00022884"/>
    </source>
</evidence>
<dbReference type="GO" id="GO:0003723">
    <property type="term" value="F:RNA binding"/>
    <property type="evidence" value="ECO:0007669"/>
    <property type="project" value="UniProtKB-UniRule"/>
</dbReference>
<accession>A0A9P0D7J7</accession>
<sequence>MTHNGEHLYITNFDQSVDRKFLVQEFGKFGDIRKIYIESSGKFAQVYFHSREDCCIAAENFKTNLLGWRVIFKENSKPANGVKTNFYDREPIKTNMYEDCQVIADQYVNVFGDPIEVAIDNNDEVYVSLNDVKMTGFSIFKRTEYDMLRNMDRKIIVAKEFDLFMLSQASEYLLDRMITFINNEDIVETISRCRSKLGLELPSPKIFQQRPRHSIGNPYNNNISIRVENQEPHQRNINFRTDSFNSRPSVDGFNNRPPTDGFNNRPSTDGFNNRPSTDGFNSNRKPGSFNNRQSTDGFNSHRRNDGFNSLQSSDGFNNQRSGGHDSRQQNRGGGGNRDAASRSKSRNRSTNSRTSFTDDTAAQMRPPKNLPSNFTPTHTQRTATQENFKSRRTNEPSEFWDNDKKPENKQQEQKRFKNFDTQSQTSSTSSGKKPNFLKRMETVETIEKVNLEIGETYTVRVTDLEKENICWVQEIESSKNIDELLLELDDIAAEAETISNVTQGQLALADYEGAWCRCRVMITDPLNVLFIDYGNRANVTEVKTLPPKFKKTPALACRLSFKSAGSIQLENEMELKVKVKQKYDDDTCVVDIVQQSRVEDEKKETPKTESPPAAREPAKQQQEVVKEPAKQQEPVEETSVKEKHYFTIPEPLTEIQNGDKVLLSDLVGNKFAVKTKECASKSKEILEYIKSLNKCELMLTSVKESQLVLCSKDGMPNLCRGVVKKKVSPTIVTVKYLDYSGEDQLSVKSLRNIDDRLAREPCTLLYTPELPVISSLTDKSLNYLEGLFEKKEKAVVVINEDRDFDLQMDDKSLLSEKLLLLEKPPKKEESKPDSGPVTSTPNKPKTEEIEKPKNQTEEKKIATPKKEDTPASKNEEPVTYDDMPFIEAKVGTTGGYVCYNITDVTELTLISMNEEVLTQFETVSVLEPEDDVPFEPENMNMCLVLYKSPEEEDATWYRAVVLDKEAAGYAVSMVDFGTQATIKSKDIRKFPRNLKDIPIMGILCSLKDVPNDEKCNARIKELLPEGQEVKAKVLEFLVDEIKYVIDIPEITETLKKEGLCK</sequence>
<dbReference type="Pfam" id="PF00076">
    <property type="entry name" value="RRM_1"/>
    <property type="match status" value="1"/>
</dbReference>
<dbReference type="SMART" id="SM00360">
    <property type="entry name" value="RRM"/>
    <property type="match status" value="1"/>
</dbReference>
<feature type="compositionally biased region" description="Basic and acidic residues" evidence="3">
    <location>
        <begin position="823"/>
        <end position="832"/>
    </location>
</feature>
<dbReference type="CDD" id="cd20379">
    <property type="entry name" value="Tudor_dTUD-like"/>
    <property type="match status" value="1"/>
</dbReference>